<evidence type="ECO:0000256" key="1">
    <source>
        <dbReference type="SAM" id="Phobius"/>
    </source>
</evidence>
<feature type="transmembrane region" description="Helical" evidence="1">
    <location>
        <begin position="43"/>
        <end position="61"/>
    </location>
</feature>
<dbReference type="RefSeq" id="WP_166205950.1">
    <property type="nucleotide sequence ID" value="NZ_CP088285.1"/>
</dbReference>
<sequence>MKRWIAGILALFNLGNGLVMLSAGSVWWSLVPGAADTGPFNPHLVQDVGIAFLAAGLGLAARAWRPAWWPAAVAGAAFLAGHGLLHLAMIAGGHDRHAASDLIAVILPATLALYSALPSPREQPGETPCVVSSRAVCCVPIPSATVTTPVISR</sequence>
<evidence type="ECO:0000313" key="2">
    <source>
        <dbReference type="EMBL" id="NVI46655.1"/>
    </source>
</evidence>
<name>A0A973W3U1_9BRAD</name>
<reference evidence="2" key="1">
    <citation type="submission" date="2020-06" db="EMBL/GenBank/DDBJ databases">
        <title>Whole Genome Sequence of Bradyrhizobium sp. Strain 1S1.</title>
        <authorList>
            <person name="Bromfield E.S.P."/>
            <person name="Cloutier S."/>
        </authorList>
    </citation>
    <scope>NUCLEOTIDE SEQUENCE [LARGE SCALE GENOMIC DNA]</scope>
    <source>
        <strain evidence="2">1S1</strain>
    </source>
</reference>
<keyword evidence="1" id="KW-0472">Membrane</keyword>
<gene>
    <name evidence="2" type="ORF">HAP48_027575</name>
</gene>
<feature type="transmembrane region" description="Helical" evidence="1">
    <location>
        <begin position="68"/>
        <end position="92"/>
    </location>
</feature>
<protein>
    <submittedName>
        <fullName evidence="2">Uncharacterized protein</fullName>
    </submittedName>
</protein>
<dbReference type="EMBL" id="JAAOLE020000001">
    <property type="protein sequence ID" value="NVI46655.1"/>
    <property type="molecule type" value="Genomic_DNA"/>
</dbReference>
<organism evidence="2">
    <name type="scientific">Bradyrhizobium septentrionale</name>
    <dbReference type="NCBI Taxonomy" id="1404411"/>
    <lineage>
        <taxon>Bacteria</taxon>
        <taxon>Pseudomonadati</taxon>
        <taxon>Pseudomonadota</taxon>
        <taxon>Alphaproteobacteria</taxon>
        <taxon>Hyphomicrobiales</taxon>
        <taxon>Nitrobacteraceae</taxon>
        <taxon>Bradyrhizobium</taxon>
    </lineage>
</organism>
<accession>A0A973W3U1</accession>
<comment type="caution">
    <text evidence="2">The sequence shown here is derived from an EMBL/GenBank/DDBJ whole genome shotgun (WGS) entry which is preliminary data.</text>
</comment>
<proteinExistence type="predicted"/>
<keyword evidence="1" id="KW-0812">Transmembrane</keyword>
<dbReference type="AlphaFoldDB" id="A0A973W3U1"/>
<keyword evidence="1" id="KW-1133">Transmembrane helix</keyword>